<dbReference type="PROSITE" id="PS51014">
    <property type="entry name" value="COBK_CBIJ"/>
    <property type="match status" value="1"/>
</dbReference>
<proteinExistence type="predicted"/>
<sequence>MSDHPEGRLGPTAEQQPEILVLGGTGEARTLAAMLDEAGAAFVSSLAGRVANPRLPVGPVRIGGFGGADGLREWLIANRIRAVVDATHPFAATMTRNAARAAADAGVPLLRLRRDPWIPSEGDHWVRVPDLSAAAREVRRRGRRVFLTTGRQDVGAFADIDTAWFLIRVVDPPTSELPPHHEILRSRGPYHHDAELELLRSRQIDLLVTKNSGGPLTRAKLDAAAELGIEVVVVDRPAEPDLPTVSDAAEARAWLRRLLG</sequence>
<protein>
    <submittedName>
        <fullName evidence="4">Precorrin-6A reductase</fullName>
        <ecNumber evidence="4">1.3.1.54</ecNumber>
    </submittedName>
</protein>
<name>A0ABD7UYQ9_9ACTN</name>
<comment type="pathway">
    <text evidence="1">Cofactor biosynthesis; adenosylcobalamin biosynthesis.</text>
</comment>
<dbReference type="NCBIfam" id="TIGR00715">
    <property type="entry name" value="precor6x_red"/>
    <property type="match status" value="1"/>
</dbReference>
<dbReference type="PANTHER" id="PTHR36925:SF1">
    <property type="entry name" value="COBALT-PRECORRIN-6A REDUCTASE"/>
    <property type="match status" value="1"/>
</dbReference>
<dbReference type="GO" id="GO:0009236">
    <property type="term" value="P:cobalamin biosynthetic process"/>
    <property type="evidence" value="ECO:0007669"/>
    <property type="project" value="UniProtKB-KW"/>
</dbReference>
<evidence type="ECO:0000256" key="2">
    <source>
        <dbReference type="ARBA" id="ARBA00022573"/>
    </source>
</evidence>
<gene>
    <name evidence="4" type="primary">cobK</name>
    <name evidence="4" type="ORF">NCTC8139_00747</name>
</gene>
<evidence type="ECO:0000256" key="3">
    <source>
        <dbReference type="ARBA" id="ARBA00023002"/>
    </source>
</evidence>
<keyword evidence="3 4" id="KW-0560">Oxidoreductase</keyword>
<evidence type="ECO:0000256" key="1">
    <source>
        <dbReference type="ARBA" id="ARBA00004953"/>
    </source>
</evidence>
<dbReference type="InterPro" id="IPR003723">
    <property type="entry name" value="Precorrin-6x_reduct"/>
</dbReference>
<dbReference type="Pfam" id="PF02571">
    <property type="entry name" value="CbiJ"/>
    <property type="match status" value="1"/>
</dbReference>
<dbReference type="AlphaFoldDB" id="A0ABD7UYQ9"/>
<dbReference type="GO" id="GO:0016994">
    <property type="term" value="F:precorrin-6A reductase activity"/>
    <property type="evidence" value="ECO:0007669"/>
    <property type="project" value="UniProtKB-EC"/>
</dbReference>
<dbReference type="PANTHER" id="PTHR36925">
    <property type="entry name" value="COBALT-PRECORRIN-6A REDUCTASE"/>
    <property type="match status" value="1"/>
</dbReference>
<dbReference type="NCBIfam" id="NF005968">
    <property type="entry name" value="PRK08057.1-2"/>
    <property type="match status" value="1"/>
</dbReference>
<organism evidence="4 5">
    <name type="scientific">Gordonia paraffinivorans</name>
    <dbReference type="NCBI Taxonomy" id="175628"/>
    <lineage>
        <taxon>Bacteria</taxon>
        <taxon>Bacillati</taxon>
        <taxon>Actinomycetota</taxon>
        <taxon>Actinomycetes</taxon>
        <taxon>Mycobacteriales</taxon>
        <taxon>Gordoniaceae</taxon>
        <taxon>Gordonia</taxon>
    </lineage>
</organism>
<dbReference type="EC" id="1.3.1.54" evidence="4"/>
<reference evidence="4 5" key="1">
    <citation type="submission" date="2019-02" db="EMBL/GenBank/DDBJ databases">
        <authorList>
            <consortium name="Pathogen Informatics"/>
        </authorList>
    </citation>
    <scope>NUCLEOTIDE SEQUENCE [LARGE SCALE GENOMIC DNA]</scope>
    <source>
        <strain evidence="4 5">3012STDY6756503</strain>
    </source>
</reference>
<keyword evidence="2" id="KW-0169">Cobalamin biosynthesis</keyword>
<dbReference type="EMBL" id="CAACYD010000005">
    <property type="protein sequence ID" value="VFA81855.1"/>
    <property type="molecule type" value="Genomic_DNA"/>
</dbReference>
<accession>A0ABD7UYQ9</accession>
<dbReference type="Proteomes" id="UP000360750">
    <property type="component" value="Unassembled WGS sequence"/>
</dbReference>
<comment type="caution">
    <text evidence="4">The sequence shown here is derived from an EMBL/GenBank/DDBJ whole genome shotgun (WGS) entry which is preliminary data.</text>
</comment>
<evidence type="ECO:0000313" key="5">
    <source>
        <dbReference type="Proteomes" id="UP000360750"/>
    </source>
</evidence>
<evidence type="ECO:0000313" key="4">
    <source>
        <dbReference type="EMBL" id="VFA81855.1"/>
    </source>
</evidence>